<dbReference type="EMBL" id="RZNB01000006">
    <property type="protein sequence ID" value="RWZ46515.1"/>
    <property type="molecule type" value="Genomic_DNA"/>
</dbReference>
<dbReference type="Proteomes" id="UP000288547">
    <property type="component" value="Unassembled WGS sequence"/>
</dbReference>
<keyword evidence="3" id="KW-0560">Oxidoreductase</keyword>
<comment type="caution">
    <text evidence="3">The sequence shown here is derived from an EMBL/GenBank/DDBJ whole genome shotgun (WGS) entry which is preliminary data.</text>
</comment>
<dbReference type="AlphaFoldDB" id="A0A3S4DDK0"/>
<protein>
    <submittedName>
        <fullName evidence="3">MsnO8 family LLM class oxidoreductase</fullName>
        <ecNumber evidence="3">1.-.-.-</ecNumber>
    </submittedName>
</protein>
<dbReference type="InterPro" id="IPR011251">
    <property type="entry name" value="Luciferase-like_dom"/>
</dbReference>
<dbReference type="OrthoDB" id="9780518at2"/>
<dbReference type="RefSeq" id="WP_128495866.1">
    <property type="nucleotide sequence ID" value="NZ_RZNB01000006.1"/>
</dbReference>
<dbReference type="EC" id="1.-.-.-" evidence="3"/>
<dbReference type="InterPro" id="IPR019949">
    <property type="entry name" value="CmoO-like"/>
</dbReference>
<feature type="domain" description="Luciferase-like" evidence="2">
    <location>
        <begin position="1"/>
        <end position="312"/>
    </location>
</feature>
<dbReference type="NCBIfam" id="TIGR03558">
    <property type="entry name" value="oxido_grp_1"/>
    <property type="match status" value="1"/>
</dbReference>
<dbReference type="PANTHER" id="PTHR30137">
    <property type="entry name" value="LUCIFERASE-LIKE MONOOXYGENASE"/>
    <property type="match status" value="1"/>
</dbReference>
<evidence type="ECO:0000256" key="1">
    <source>
        <dbReference type="ARBA" id="ARBA00007789"/>
    </source>
</evidence>
<keyword evidence="4" id="KW-1185">Reference proteome</keyword>
<dbReference type="PANTHER" id="PTHR30137:SF6">
    <property type="entry name" value="LUCIFERASE-LIKE MONOOXYGENASE"/>
    <property type="match status" value="1"/>
</dbReference>
<sequence length="360" mass="37353">MRLSVLDLVSVRSRQTTAEALAASLALVDAAERLGYERYWFAEHHNMASVASTNPAILIALAAARTERIRLGSGGVMLPNHAALVIAEQFALLEASAPGRIDLGLGRAPGSDPVVSAVLSRSGPTTRVDGFPDAVADLIALLSGEGAQVRLTSGEEYSLRATPAAVSLPTTWLLGSSDYSAMLAAQLGLPYVFAHHFAGAGGGAERAVDLYRSRFQPSELLDAPRTFVTASVVVADTAEEAAALALPQLQLMARLRTGGKLGPLPTVEEAATAELTAVQQEFVDQMRRSSIVGDPASAATALRDLAARFGVDEIMIAPSASEHEGTAAASSPARERTLELLAAEFSVASAAGASIRSGSI</sequence>
<gene>
    <name evidence="3" type="ORF">ELQ90_13770</name>
</gene>
<dbReference type="GO" id="GO:0005829">
    <property type="term" value="C:cytosol"/>
    <property type="evidence" value="ECO:0007669"/>
    <property type="project" value="TreeGrafter"/>
</dbReference>
<organism evidence="3 4">
    <name type="scientific">Labedella phragmitis</name>
    <dbReference type="NCBI Taxonomy" id="2498849"/>
    <lineage>
        <taxon>Bacteria</taxon>
        <taxon>Bacillati</taxon>
        <taxon>Actinomycetota</taxon>
        <taxon>Actinomycetes</taxon>
        <taxon>Micrococcales</taxon>
        <taxon>Microbacteriaceae</taxon>
        <taxon>Labedella</taxon>
    </lineage>
</organism>
<accession>A0A3S4DDK0</accession>
<evidence type="ECO:0000313" key="4">
    <source>
        <dbReference type="Proteomes" id="UP000288547"/>
    </source>
</evidence>
<dbReference type="Pfam" id="PF00296">
    <property type="entry name" value="Bac_luciferase"/>
    <property type="match status" value="1"/>
</dbReference>
<evidence type="ECO:0000313" key="3">
    <source>
        <dbReference type="EMBL" id="RWZ46515.1"/>
    </source>
</evidence>
<dbReference type="Gene3D" id="3.20.20.30">
    <property type="entry name" value="Luciferase-like domain"/>
    <property type="match status" value="1"/>
</dbReference>
<name>A0A3S4DDK0_9MICO</name>
<dbReference type="GO" id="GO:0016705">
    <property type="term" value="F:oxidoreductase activity, acting on paired donors, with incorporation or reduction of molecular oxygen"/>
    <property type="evidence" value="ECO:0007669"/>
    <property type="project" value="InterPro"/>
</dbReference>
<evidence type="ECO:0000259" key="2">
    <source>
        <dbReference type="Pfam" id="PF00296"/>
    </source>
</evidence>
<dbReference type="InterPro" id="IPR050766">
    <property type="entry name" value="Bact_Lucif_Oxidored"/>
</dbReference>
<proteinExistence type="predicted"/>
<comment type="similarity">
    <text evidence="1">To bacterial alkanal monooxygenase alpha and beta chains.</text>
</comment>
<dbReference type="InterPro" id="IPR036661">
    <property type="entry name" value="Luciferase-like_sf"/>
</dbReference>
<dbReference type="SUPFAM" id="SSF51679">
    <property type="entry name" value="Bacterial luciferase-like"/>
    <property type="match status" value="1"/>
</dbReference>
<reference evidence="3 4" key="1">
    <citation type="submission" date="2018-12" db="EMBL/GenBank/DDBJ databases">
        <authorList>
            <person name="Li F."/>
        </authorList>
    </citation>
    <scope>NUCLEOTIDE SEQUENCE [LARGE SCALE GENOMIC DNA]</scope>
    <source>
        <strain evidence="3 4">11W25H-1</strain>
    </source>
</reference>